<name>A0A2H3CC84_ARMGA</name>
<accession>A0A2H3CC84</accession>
<dbReference type="AlphaFoldDB" id="A0A2H3CC84"/>
<dbReference type="STRING" id="47427.A0A2H3CC84"/>
<organism evidence="1 2">
    <name type="scientific">Armillaria gallica</name>
    <name type="common">Bulbous honey fungus</name>
    <name type="synonym">Armillaria bulbosa</name>
    <dbReference type="NCBI Taxonomy" id="47427"/>
    <lineage>
        <taxon>Eukaryota</taxon>
        <taxon>Fungi</taxon>
        <taxon>Dikarya</taxon>
        <taxon>Basidiomycota</taxon>
        <taxon>Agaricomycotina</taxon>
        <taxon>Agaricomycetes</taxon>
        <taxon>Agaricomycetidae</taxon>
        <taxon>Agaricales</taxon>
        <taxon>Marasmiineae</taxon>
        <taxon>Physalacriaceae</taxon>
        <taxon>Armillaria</taxon>
    </lineage>
</organism>
<evidence type="ECO:0000313" key="2">
    <source>
        <dbReference type="Proteomes" id="UP000217790"/>
    </source>
</evidence>
<reference evidence="2" key="1">
    <citation type="journal article" date="2017" name="Nat. Ecol. Evol.">
        <title>Genome expansion and lineage-specific genetic innovations in the forest pathogenic fungi Armillaria.</title>
        <authorList>
            <person name="Sipos G."/>
            <person name="Prasanna A.N."/>
            <person name="Walter M.C."/>
            <person name="O'Connor E."/>
            <person name="Balint B."/>
            <person name="Krizsan K."/>
            <person name="Kiss B."/>
            <person name="Hess J."/>
            <person name="Varga T."/>
            <person name="Slot J."/>
            <person name="Riley R."/>
            <person name="Boka B."/>
            <person name="Rigling D."/>
            <person name="Barry K."/>
            <person name="Lee J."/>
            <person name="Mihaltcheva S."/>
            <person name="LaButti K."/>
            <person name="Lipzen A."/>
            <person name="Waldron R."/>
            <person name="Moloney N.M."/>
            <person name="Sperisen C."/>
            <person name="Kredics L."/>
            <person name="Vagvoelgyi C."/>
            <person name="Patrignani A."/>
            <person name="Fitzpatrick D."/>
            <person name="Nagy I."/>
            <person name="Doyle S."/>
            <person name="Anderson J.B."/>
            <person name="Grigoriev I.V."/>
            <person name="Gueldener U."/>
            <person name="Muensterkoetter M."/>
            <person name="Nagy L.G."/>
        </authorList>
    </citation>
    <scope>NUCLEOTIDE SEQUENCE [LARGE SCALE GENOMIC DNA]</scope>
    <source>
        <strain evidence="2">Ar21-2</strain>
    </source>
</reference>
<protein>
    <submittedName>
        <fullName evidence="1">Uncharacterized protein</fullName>
    </submittedName>
</protein>
<dbReference type="OMA" id="ARERTWC"/>
<evidence type="ECO:0000313" key="1">
    <source>
        <dbReference type="EMBL" id="PBK80681.1"/>
    </source>
</evidence>
<keyword evidence="2" id="KW-1185">Reference proteome</keyword>
<gene>
    <name evidence="1" type="ORF">ARMGADRAFT_1147505</name>
</gene>
<sequence>MSIDCPSLPEKSWTAILQDDAVDFSEIFASINTATIDKEITVEIGEGVSIMLDSTKSSNKITKHGHWVIAWQAYTKATNAYMRHVNKLFSVCHSSLHYRVINYDRAARIIIGSRHDILFLDFHEFMHEKTAYIDSVGTAVVHNGGIQEGHSQIETGISESKSHHLQQGLQKLQLGR</sequence>
<dbReference type="EMBL" id="KZ293741">
    <property type="protein sequence ID" value="PBK80681.1"/>
    <property type="molecule type" value="Genomic_DNA"/>
</dbReference>
<dbReference type="InParanoid" id="A0A2H3CC84"/>
<dbReference type="Proteomes" id="UP000217790">
    <property type="component" value="Unassembled WGS sequence"/>
</dbReference>
<proteinExistence type="predicted"/>
<dbReference type="OrthoDB" id="2355984at2759"/>